<dbReference type="Gramene" id="LPERR12G06680.1">
    <property type="protein sequence ID" value="LPERR12G06680.1"/>
    <property type="gene ID" value="LPERR12G06680"/>
</dbReference>
<reference evidence="1" key="3">
    <citation type="submission" date="2015-04" db="UniProtKB">
        <authorList>
            <consortium name="EnsemblPlants"/>
        </authorList>
    </citation>
    <scope>IDENTIFICATION</scope>
</reference>
<evidence type="ECO:0000313" key="1">
    <source>
        <dbReference type="EnsemblPlants" id="LPERR12G06680.1"/>
    </source>
</evidence>
<evidence type="ECO:0000313" key="2">
    <source>
        <dbReference type="Proteomes" id="UP000032180"/>
    </source>
</evidence>
<name>A0A0D9XY86_9ORYZ</name>
<dbReference type="AlphaFoldDB" id="A0A0D9XY86"/>
<organism evidence="1 2">
    <name type="scientific">Leersia perrieri</name>
    <dbReference type="NCBI Taxonomy" id="77586"/>
    <lineage>
        <taxon>Eukaryota</taxon>
        <taxon>Viridiplantae</taxon>
        <taxon>Streptophyta</taxon>
        <taxon>Embryophyta</taxon>
        <taxon>Tracheophyta</taxon>
        <taxon>Spermatophyta</taxon>
        <taxon>Magnoliopsida</taxon>
        <taxon>Liliopsida</taxon>
        <taxon>Poales</taxon>
        <taxon>Poaceae</taxon>
        <taxon>BOP clade</taxon>
        <taxon>Oryzoideae</taxon>
        <taxon>Oryzeae</taxon>
        <taxon>Oryzinae</taxon>
        <taxon>Leersia</taxon>
    </lineage>
</organism>
<dbReference type="HOGENOM" id="CLU_196275_0_0_1"/>
<dbReference type="Proteomes" id="UP000032180">
    <property type="component" value="Chromosome 12"/>
</dbReference>
<dbReference type="EnsemblPlants" id="LPERR12G06680.1">
    <property type="protein sequence ID" value="LPERR12G06680.1"/>
    <property type="gene ID" value="LPERR12G06680"/>
</dbReference>
<keyword evidence="2" id="KW-1185">Reference proteome</keyword>
<protein>
    <submittedName>
        <fullName evidence="1">Uncharacterized protein</fullName>
    </submittedName>
</protein>
<reference evidence="1 2" key="1">
    <citation type="submission" date="2012-08" db="EMBL/GenBank/DDBJ databases">
        <title>Oryza genome evolution.</title>
        <authorList>
            <person name="Wing R.A."/>
        </authorList>
    </citation>
    <scope>NUCLEOTIDE SEQUENCE</scope>
</reference>
<proteinExistence type="predicted"/>
<accession>A0A0D9XY86</accession>
<sequence length="80" mass="8758">MRNARNATFFLGSGEFAPVAFALGTEPQSCCRRDPNENPPPPAVDHRRLDLADPFQLRGIDIDGVLDAECRVLAACVLDF</sequence>
<reference evidence="2" key="2">
    <citation type="submission" date="2013-12" db="EMBL/GenBank/DDBJ databases">
        <authorList>
            <person name="Yu Y."/>
            <person name="Lee S."/>
            <person name="de Baynast K."/>
            <person name="Wissotski M."/>
            <person name="Liu L."/>
            <person name="Talag J."/>
            <person name="Goicoechea J."/>
            <person name="Angelova A."/>
            <person name="Jetty R."/>
            <person name="Kudrna D."/>
            <person name="Golser W."/>
            <person name="Rivera L."/>
            <person name="Zhang J."/>
            <person name="Wing R."/>
        </authorList>
    </citation>
    <scope>NUCLEOTIDE SEQUENCE</scope>
</reference>